<dbReference type="GO" id="GO:0005737">
    <property type="term" value="C:cytoplasm"/>
    <property type="evidence" value="ECO:0007669"/>
    <property type="project" value="UniProtKB-SubCell"/>
</dbReference>
<dbReference type="AlphaFoldDB" id="A0A1V8M3P9"/>
<keyword evidence="4 5" id="KW-0143">Chaperone</keyword>
<dbReference type="STRING" id="1420851.AU255_13900"/>
<reference evidence="8 9" key="1">
    <citation type="submission" date="2015-12" db="EMBL/GenBank/DDBJ databases">
        <authorList>
            <person name="Shamseldin A."/>
            <person name="Moawad H."/>
            <person name="Abd El-Rahim W.M."/>
            <person name="Sadowsky M.J."/>
        </authorList>
    </citation>
    <scope>NUCLEOTIDE SEQUENCE [LARGE SCALE GENOMIC DNA]</scope>
    <source>
        <strain evidence="8 9">WF1</strain>
    </source>
</reference>
<comment type="domain">
    <text evidence="5">The PRC barrel domain binds ribosomal protein uS19.</text>
</comment>
<dbReference type="InterPro" id="IPR036976">
    <property type="entry name" value="RimM_N_sf"/>
</dbReference>
<name>A0A1V8M3P9_9GAMM</name>
<evidence type="ECO:0000256" key="5">
    <source>
        <dbReference type="HAMAP-Rule" id="MF_00014"/>
    </source>
</evidence>
<dbReference type="InterPro" id="IPR009000">
    <property type="entry name" value="Transl_B-barrel_sf"/>
</dbReference>
<dbReference type="Pfam" id="PF24986">
    <property type="entry name" value="PRC_RimM"/>
    <property type="match status" value="1"/>
</dbReference>
<dbReference type="NCBIfam" id="TIGR02273">
    <property type="entry name" value="16S_RimM"/>
    <property type="match status" value="1"/>
</dbReference>
<dbReference type="Gene3D" id="2.40.30.60">
    <property type="entry name" value="RimM"/>
    <property type="match status" value="1"/>
</dbReference>
<comment type="function">
    <text evidence="5">An accessory protein needed during the final step in the assembly of 30S ribosomal subunit, possibly for assembly of the head region. Essential for efficient processing of 16S rRNA. May be needed both before and after RbfA during the maturation of 16S rRNA. It has affinity for free ribosomal 30S subunits but not for 70S ribosomes.</text>
</comment>
<comment type="subunit">
    <text evidence="5">Binds ribosomal protein uS19.</text>
</comment>
<dbReference type="HAMAP" id="MF_00014">
    <property type="entry name" value="Ribosome_mat_RimM"/>
    <property type="match status" value="1"/>
</dbReference>
<keyword evidence="3 5" id="KW-0698">rRNA processing</keyword>
<dbReference type="InterPro" id="IPR011033">
    <property type="entry name" value="PRC_barrel-like_sf"/>
</dbReference>
<evidence type="ECO:0000259" key="6">
    <source>
        <dbReference type="Pfam" id="PF01782"/>
    </source>
</evidence>
<comment type="subcellular location">
    <subcellularLocation>
        <location evidence="5">Cytoplasm</location>
    </subcellularLocation>
</comment>
<organism evidence="8 9">
    <name type="scientific">Methyloprofundus sedimenti</name>
    <dbReference type="NCBI Taxonomy" id="1420851"/>
    <lineage>
        <taxon>Bacteria</taxon>
        <taxon>Pseudomonadati</taxon>
        <taxon>Pseudomonadota</taxon>
        <taxon>Gammaproteobacteria</taxon>
        <taxon>Methylococcales</taxon>
        <taxon>Methylococcaceae</taxon>
        <taxon>Methyloprofundus</taxon>
    </lineage>
</organism>
<evidence type="ECO:0000313" key="9">
    <source>
        <dbReference type="Proteomes" id="UP000191980"/>
    </source>
</evidence>
<dbReference type="Proteomes" id="UP000191980">
    <property type="component" value="Unassembled WGS sequence"/>
</dbReference>
<dbReference type="SUPFAM" id="SSF50346">
    <property type="entry name" value="PRC-barrel domain"/>
    <property type="match status" value="1"/>
</dbReference>
<dbReference type="GO" id="GO:0005840">
    <property type="term" value="C:ribosome"/>
    <property type="evidence" value="ECO:0007669"/>
    <property type="project" value="InterPro"/>
</dbReference>
<proteinExistence type="inferred from homology"/>
<keyword evidence="1 5" id="KW-0963">Cytoplasm</keyword>
<evidence type="ECO:0000256" key="2">
    <source>
        <dbReference type="ARBA" id="ARBA00022517"/>
    </source>
</evidence>
<comment type="similarity">
    <text evidence="5">Belongs to the RimM family.</text>
</comment>
<evidence type="ECO:0000313" key="8">
    <source>
        <dbReference type="EMBL" id="OQK16190.1"/>
    </source>
</evidence>
<accession>A0A1V8M3P9</accession>
<dbReference type="InterPro" id="IPR056792">
    <property type="entry name" value="PRC_RimM"/>
</dbReference>
<dbReference type="SUPFAM" id="SSF50447">
    <property type="entry name" value="Translation proteins"/>
    <property type="match status" value="1"/>
</dbReference>
<protein>
    <recommendedName>
        <fullName evidence="5">Ribosome maturation factor RimM</fullName>
    </recommendedName>
</protein>
<comment type="caution">
    <text evidence="8">The sequence shown here is derived from an EMBL/GenBank/DDBJ whole genome shotgun (WGS) entry which is preliminary data.</text>
</comment>
<dbReference type="OrthoDB" id="9783509at2"/>
<dbReference type="Pfam" id="PF01782">
    <property type="entry name" value="RimM"/>
    <property type="match status" value="1"/>
</dbReference>
<dbReference type="GO" id="GO:0042274">
    <property type="term" value="P:ribosomal small subunit biogenesis"/>
    <property type="evidence" value="ECO:0007669"/>
    <property type="project" value="UniProtKB-UniRule"/>
</dbReference>
<dbReference type="InterPro" id="IPR011961">
    <property type="entry name" value="RimM"/>
</dbReference>
<dbReference type="InterPro" id="IPR002676">
    <property type="entry name" value="RimM_N"/>
</dbReference>
<dbReference type="Gene3D" id="2.30.30.240">
    <property type="entry name" value="PRC-barrel domain"/>
    <property type="match status" value="1"/>
</dbReference>
<sequence>MAEEFVCVGKVSGIFGVRGWVKVYSYTETRENILTYSPWTLKKGKESKEVQVIDGRRHGKTVVARLEGINERDDAAQLNGWEIFIYADQLPKAGQGEYYWADLVGLQVKTVEGIDFGVVQQMLETGANDVVVVSGERERLIPFLQGQTIINIDLVAGEMVVDWDADF</sequence>
<feature type="domain" description="RimM N-terminal" evidence="6">
    <location>
        <begin position="7"/>
        <end position="88"/>
    </location>
</feature>
<evidence type="ECO:0000256" key="1">
    <source>
        <dbReference type="ARBA" id="ARBA00022490"/>
    </source>
</evidence>
<keyword evidence="9" id="KW-1185">Reference proteome</keyword>
<dbReference type="PANTHER" id="PTHR33692">
    <property type="entry name" value="RIBOSOME MATURATION FACTOR RIMM"/>
    <property type="match status" value="1"/>
</dbReference>
<dbReference type="PANTHER" id="PTHR33692:SF1">
    <property type="entry name" value="RIBOSOME MATURATION FACTOR RIMM"/>
    <property type="match status" value="1"/>
</dbReference>
<dbReference type="RefSeq" id="WP_080523569.1">
    <property type="nucleotide sequence ID" value="NZ_LPUF01000002.1"/>
</dbReference>
<evidence type="ECO:0000256" key="3">
    <source>
        <dbReference type="ARBA" id="ARBA00022552"/>
    </source>
</evidence>
<evidence type="ECO:0000259" key="7">
    <source>
        <dbReference type="Pfam" id="PF24986"/>
    </source>
</evidence>
<evidence type="ECO:0000256" key="4">
    <source>
        <dbReference type="ARBA" id="ARBA00023186"/>
    </source>
</evidence>
<keyword evidence="2 5" id="KW-0690">Ribosome biogenesis</keyword>
<dbReference type="GO" id="GO:0043022">
    <property type="term" value="F:ribosome binding"/>
    <property type="evidence" value="ECO:0007669"/>
    <property type="project" value="InterPro"/>
</dbReference>
<feature type="domain" description="Ribosome maturation factor RimM PRC barrel" evidence="7">
    <location>
        <begin position="100"/>
        <end position="164"/>
    </location>
</feature>
<gene>
    <name evidence="5" type="primary">rimM</name>
    <name evidence="8" type="ORF">AU255_13900</name>
</gene>
<dbReference type="EMBL" id="LPUF01000002">
    <property type="protein sequence ID" value="OQK16190.1"/>
    <property type="molecule type" value="Genomic_DNA"/>
</dbReference>
<dbReference type="GO" id="GO:0006364">
    <property type="term" value="P:rRNA processing"/>
    <property type="evidence" value="ECO:0007669"/>
    <property type="project" value="UniProtKB-UniRule"/>
</dbReference>